<keyword evidence="10" id="KW-1185">Reference proteome</keyword>
<dbReference type="Gene3D" id="1.10.510.10">
    <property type="entry name" value="Transferase(Phosphotransferase) domain 1"/>
    <property type="match status" value="1"/>
</dbReference>
<dbReference type="InterPro" id="IPR000719">
    <property type="entry name" value="Prot_kinase_dom"/>
</dbReference>
<evidence type="ECO:0000256" key="4">
    <source>
        <dbReference type="ARBA" id="ARBA00022777"/>
    </source>
</evidence>
<dbReference type="PROSITE" id="PS50011">
    <property type="entry name" value="PROTEIN_KINASE_DOM"/>
    <property type="match status" value="1"/>
</dbReference>
<evidence type="ECO:0000259" key="8">
    <source>
        <dbReference type="PROSITE" id="PS50011"/>
    </source>
</evidence>
<feature type="region of interest" description="Disordered" evidence="7">
    <location>
        <begin position="311"/>
        <end position="598"/>
    </location>
</feature>
<organism evidence="9 10">
    <name type="scientific">Chrysophaeum taylorii</name>
    <dbReference type="NCBI Taxonomy" id="2483200"/>
    <lineage>
        <taxon>Eukaryota</taxon>
        <taxon>Sar</taxon>
        <taxon>Stramenopiles</taxon>
        <taxon>Ochrophyta</taxon>
        <taxon>Pelagophyceae</taxon>
        <taxon>Pelagomonadales</taxon>
        <taxon>Pelagomonadaceae</taxon>
        <taxon>Chrysophaeum</taxon>
    </lineage>
</organism>
<keyword evidence="2" id="KW-0808">Transferase</keyword>
<protein>
    <recommendedName>
        <fullName evidence="8">Protein kinase domain-containing protein</fullName>
    </recommendedName>
</protein>
<feature type="compositionally biased region" description="Low complexity" evidence="7">
    <location>
        <begin position="357"/>
        <end position="375"/>
    </location>
</feature>
<evidence type="ECO:0000256" key="2">
    <source>
        <dbReference type="ARBA" id="ARBA00022679"/>
    </source>
</evidence>
<sequence length="664" mass="72392">MTAGAPAPSGDDPPARSRPSTDTLDETPRWRRGDSTSGDNNNNSRPSYYRKGDIIGRGASGVVYQGMDTHTGSLVAIKEVPAQRGDPSFHKLVQEVQLMSRLSHEHIVAYYGAELDDEAGVLLIYQEWVPGGSIDSLLHKFGGRFPDVVARRYAIDVAKGLAYLHREKIVHRDIKGANVLVSDQGVAKLSDFGTSMMLADNTTAAGAKTLCGTPYYMAPEVMKGETYGRKADIWSFGGLLLQMATGSPPWKCMNFQSIPQLLIHVITFDRPPPLDSYDLGPDLKALILRCFEFDPSRRPTAAELIEDPFLALGDNDDTPQHHRPDPDRSSSPPPARPTRRVGATAPTPPRRGENPYSRSAARSRSGTTSSSSESPSNRRDQQRQPAPRLSENRPSPVATRPRLHVTTQRGGDIDVSSSSLSPGMRTGTRRPPSSATSPRGATGSTSPKPPRMPHHHSASPRRGGQTTSISPPTQQRHQQNGVMSSPPPPPPPASHRRRRQMSEADQRAQENEAFDQLVRTLPDDDRAANDNAASASTTTTTTLGKRRPQPTVPPPADDVHQMPTRRSPALESPVIAAPGRRQRSTDGDTTRESLGSEAAEAYAESIPANEKFLDDSTDTDGGVVIPIEVAYEQGLLSAKEYKTRMERFRLGDEDAVNYNVIYPR</sequence>
<evidence type="ECO:0000256" key="5">
    <source>
        <dbReference type="ARBA" id="ARBA00022840"/>
    </source>
</evidence>
<dbReference type="GO" id="GO:0004674">
    <property type="term" value="F:protein serine/threonine kinase activity"/>
    <property type="evidence" value="ECO:0007669"/>
    <property type="project" value="UniProtKB-KW"/>
</dbReference>
<name>A0AAD7XRY2_9STRA</name>
<evidence type="ECO:0000313" key="10">
    <source>
        <dbReference type="Proteomes" id="UP001230188"/>
    </source>
</evidence>
<gene>
    <name evidence="9" type="ORF">CTAYLR_009595</name>
</gene>
<feature type="compositionally biased region" description="Polar residues" evidence="7">
    <location>
        <begin position="405"/>
        <end position="421"/>
    </location>
</feature>
<dbReference type="Pfam" id="PF00069">
    <property type="entry name" value="Pkinase"/>
    <property type="match status" value="1"/>
</dbReference>
<dbReference type="PROSITE" id="PS00108">
    <property type="entry name" value="PROTEIN_KINASE_ST"/>
    <property type="match status" value="1"/>
</dbReference>
<keyword evidence="3 6" id="KW-0547">Nucleotide-binding</keyword>
<proteinExistence type="predicted"/>
<feature type="compositionally biased region" description="Basic and acidic residues" evidence="7">
    <location>
        <begin position="500"/>
        <end position="510"/>
    </location>
</feature>
<evidence type="ECO:0000256" key="1">
    <source>
        <dbReference type="ARBA" id="ARBA00022527"/>
    </source>
</evidence>
<feature type="domain" description="Protein kinase" evidence="8">
    <location>
        <begin position="49"/>
        <end position="310"/>
    </location>
</feature>
<accession>A0AAD7XRY2</accession>
<evidence type="ECO:0000256" key="3">
    <source>
        <dbReference type="ARBA" id="ARBA00022741"/>
    </source>
</evidence>
<dbReference type="SUPFAM" id="SSF56112">
    <property type="entry name" value="Protein kinase-like (PK-like)"/>
    <property type="match status" value="1"/>
</dbReference>
<feature type="compositionally biased region" description="Polar residues" evidence="7">
    <location>
        <begin position="431"/>
        <end position="446"/>
    </location>
</feature>
<dbReference type="InterPro" id="IPR008271">
    <property type="entry name" value="Ser/Thr_kinase_AS"/>
</dbReference>
<feature type="compositionally biased region" description="Low complexity" evidence="7">
    <location>
        <begin position="529"/>
        <end position="542"/>
    </location>
</feature>
<keyword evidence="5 6" id="KW-0067">ATP-binding</keyword>
<feature type="binding site" evidence="6">
    <location>
        <position position="78"/>
    </location>
    <ligand>
        <name>ATP</name>
        <dbReference type="ChEBI" id="CHEBI:30616"/>
    </ligand>
</feature>
<feature type="compositionally biased region" description="Polar residues" evidence="7">
    <location>
        <begin position="464"/>
        <end position="483"/>
    </location>
</feature>
<keyword evidence="1" id="KW-0723">Serine/threonine-protein kinase</keyword>
<dbReference type="PANTHER" id="PTHR11584">
    <property type="entry name" value="SERINE/THREONINE PROTEIN KINASE"/>
    <property type="match status" value="1"/>
</dbReference>
<dbReference type="CDD" id="cd06606">
    <property type="entry name" value="STKc_MAPKKK"/>
    <property type="match status" value="1"/>
</dbReference>
<dbReference type="PROSITE" id="PS00107">
    <property type="entry name" value="PROTEIN_KINASE_ATP"/>
    <property type="match status" value="1"/>
</dbReference>
<dbReference type="EMBL" id="JAQMWT010000168">
    <property type="protein sequence ID" value="KAJ8608434.1"/>
    <property type="molecule type" value="Genomic_DNA"/>
</dbReference>
<dbReference type="SMART" id="SM00220">
    <property type="entry name" value="S_TKc"/>
    <property type="match status" value="1"/>
</dbReference>
<dbReference type="GO" id="GO:0005524">
    <property type="term" value="F:ATP binding"/>
    <property type="evidence" value="ECO:0007669"/>
    <property type="project" value="UniProtKB-UniRule"/>
</dbReference>
<dbReference type="PANTHER" id="PTHR11584:SF369">
    <property type="entry name" value="MITOGEN-ACTIVATED PROTEIN KINASE KINASE KINASE 19-RELATED"/>
    <property type="match status" value="1"/>
</dbReference>
<dbReference type="Proteomes" id="UP001230188">
    <property type="component" value="Unassembled WGS sequence"/>
</dbReference>
<keyword evidence="4" id="KW-0418">Kinase</keyword>
<evidence type="ECO:0000256" key="6">
    <source>
        <dbReference type="PROSITE-ProRule" id="PRU10141"/>
    </source>
</evidence>
<evidence type="ECO:0000313" key="9">
    <source>
        <dbReference type="EMBL" id="KAJ8608434.1"/>
    </source>
</evidence>
<comment type="caution">
    <text evidence="9">The sequence shown here is derived from an EMBL/GenBank/DDBJ whole genome shotgun (WGS) entry which is preliminary data.</text>
</comment>
<dbReference type="AlphaFoldDB" id="A0AAD7XRY2"/>
<reference evidence="9" key="1">
    <citation type="submission" date="2023-01" db="EMBL/GenBank/DDBJ databases">
        <title>Metagenome sequencing of chrysophaentin producing Chrysophaeum taylorii.</title>
        <authorList>
            <person name="Davison J."/>
            <person name="Bewley C."/>
        </authorList>
    </citation>
    <scope>NUCLEOTIDE SEQUENCE</scope>
    <source>
        <strain evidence="9">NIES-1699</strain>
    </source>
</reference>
<evidence type="ECO:0000256" key="7">
    <source>
        <dbReference type="SAM" id="MobiDB-lite"/>
    </source>
</evidence>
<dbReference type="InterPro" id="IPR011009">
    <property type="entry name" value="Kinase-like_dom_sf"/>
</dbReference>
<feature type="region of interest" description="Disordered" evidence="7">
    <location>
        <begin position="1"/>
        <end position="51"/>
    </location>
</feature>
<feature type="compositionally biased region" description="Low complexity" evidence="7">
    <location>
        <begin position="1"/>
        <end position="12"/>
    </location>
</feature>
<dbReference type="InterPro" id="IPR017441">
    <property type="entry name" value="Protein_kinase_ATP_BS"/>
</dbReference>
<feature type="compositionally biased region" description="Basic and acidic residues" evidence="7">
    <location>
        <begin position="318"/>
        <end position="328"/>
    </location>
</feature>